<comment type="caution">
    <text evidence="1">The sequence shown here is derived from an EMBL/GenBank/DDBJ whole genome shotgun (WGS) entry which is preliminary data.</text>
</comment>
<dbReference type="GeneID" id="94828298"/>
<dbReference type="VEuPathDB" id="TrichDB:TRFO_07302"/>
<organism evidence="1 2">
    <name type="scientific">Tritrichomonas foetus</name>
    <dbReference type="NCBI Taxonomy" id="1144522"/>
    <lineage>
        <taxon>Eukaryota</taxon>
        <taxon>Metamonada</taxon>
        <taxon>Parabasalia</taxon>
        <taxon>Tritrichomonadida</taxon>
        <taxon>Tritrichomonadidae</taxon>
        <taxon>Tritrichomonas</taxon>
    </lineage>
</organism>
<reference evidence="1" key="1">
    <citation type="submission" date="2016-10" db="EMBL/GenBank/DDBJ databases">
        <authorList>
            <person name="Benchimol M."/>
            <person name="Almeida L.G."/>
            <person name="Vasconcelos A.T."/>
            <person name="Perreira-Neves A."/>
            <person name="Rosa I.A."/>
            <person name="Tasca T."/>
            <person name="Bogo M.R."/>
            <person name="de Souza W."/>
        </authorList>
    </citation>
    <scope>NUCLEOTIDE SEQUENCE [LARGE SCALE GENOMIC DNA]</scope>
    <source>
        <strain evidence="1">K</strain>
    </source>
</reference>
<dbReference type="AlphaFoldDB" id="A0A1J4JUE9"/>
<proteinExistence type="predicted"/>
<dbReference type="Proteomes" id="UP000179807">
    <property type="component" value="Unassembled WGS sequence"/>
</dbReference>
<evidence type="ECO:0000313" key="2">
    <source>
        <dbReference type="Proteomes" id="UP000179807"/>
    </source>
</evidence>
<keyword evidence="2" id="KW-1185">Reference proteome</keyword>
<protein>
    <submittedName>
        <fullName evidence="1">Uncharacterized protein</fullName>
    </submittedName>
</protein>
<accession>A0A1J4JUE9</accession>
<evidence type="ECO:0000313" key="1">
    <source>
        <dbReference type="EMBL" id="OHT02104.1"/>
    </source>
</evidence>
<dbReference type="EMBL" id="MLAK01000882">
    <property type="protein sequence ID" value="OHT02104.1"/>
    <property type="molecule type" value="Genomic_DNA"/>
</dbReference>
<name>A0A1J4JUE9_9EUKA</name>
<sequence length="481" mass="54907">MTSLLSQLSPELEKSLSNKTATIDSVLLNPSVVTFFKMNCEPLTLFFCHHAKSLLHSALSHERSDISDTAFEIITAGHIRLFHEIIHKKVMSEVALEVLSNSDGPTEIQLSRLSDIISFIFAMQIPEATENCEYLYCLLKRADNINVSFLFRMLFGNHEQLKFAQARFSKMKFPEFISNELFHIKLNQCAKNDLNNPIFLRIESYFKILQVLAQNKLFQCDFSDEIVSSSLLQSFNAPNYVIDAQWQTIYIIFSINPIPSNSDNILNSSKTENSVKSKVELKNEPKNLKKGAKNKSENHQNQNLFSISTWHYFIEPACSLFHEVPDEIHFYHQYALLFLSTMLSNDHSFASKHFLRTILAMFIKFENCSIFHFAIRHFIFNSLTIRGLNVNMALTFAPILVIEAELRQYGIVAASALPILNAIFNISKFDKDLEDALEEIDGFSEFVEKHLKKYQTIVKAAYGGPVAKPSSFVLSPKSLTI</sequence>
<gene>
    <name evidence="1" type="ORF">TRFO_07302</name>
</gene>
<dbReference type="RefSeq" id="XP_068355240.1">
    <property type="nucleotide sequence ID" value="XM_068493594.1"/>
</dbReference>